<keyword evidence="2" id="KW-1185">Reference proteome</keyword>
<dbReference type="InterPro" id="IPR009291">
    <property type="entry name" value="Vps62"/>
</dbReference>
<dbReference type="PANTHER" id="PTHR48173">
    <property type="entry name" value="GNK2-HOMOLOGOUS DOMAIN-CONTAINING PROTEIN"/>
    <property type="match status" value="1"/>
</dbReference>
<organism evidence="1 2">
    <name type="scientific">Coptis chinensis</name>
    <dbReference type="NCBI Taxonomy" id="261450"/>
    <lineage>
        <taxon>Eukaryota</taxon>
        <taxon>Viridiplantae</taxon>
        <taxon>Streptophyta</taxon>
        <taxon>Embryophyta</taxon>
        <taxon>Tracheophyta</taxon>
        <taxon>Spermatophyta</taxon>
        <taxon>Magnoliopsida</taxon>
        <taxon>Ranunculales</taxon>
        <taxon>Ranunculaceae</taxon>
        <taxon>Coptidoideae</taxon>
        <taxon>Coptis</taxon>
    </lineage>
</organism>
<comment type="caution">
    <text evidence="1">The sequence shown here is derived from an EMBL/GenBank/DDBJ whole genome shotgun (WGS) entry which is preliminary data.</text>
</comment>
<accession>A0A835IFJ5</accession>
<dbReference type="Proteomes" id="UP000631114">
    <property type="component" value="Unassembled WGS sequence"/>
</dbReference>
<dbReference type="EMBL" id="JADFTS010000003">
    <property type="protein sequence ID" value="KAF9615647.1"/>
    <property type="molecule type" value="Genomic_DNA"/>
</dbReference>
<protein>
    <submittedName>
        <fullName evidence="1">Uncharacterized protein</fullName>
    </submittedName>
</protein>
<dbReference type="Pfam" id="PF06101">
    <property type="entry name" value="Vps62"/>
    <property type="match status" value="1"/>
</dbReference>
<dbReference type="PANTHER" id="PTHR48173:SF2">
    <property type="entry name" value="VACUOLAR PROTEIN SORTING-ASSOCIATED PROTEIN 62"/>
    <property type="match status" value="1"/>
</dbReference>
<reference evidence="1 2" key="1">
    <citation type="submission" date="2020-10" db="EMBL/GenBank/DDBJ databases">
        <title>The Coptis chinensis genome and diversification of protoberbering-type alkaloids.</title>
        <authorList>
            <person name="Wang B."/>
            <person name="Shu S."/>
            <person name="Song C."/>
            <person name="Liu Y."/>
        </authorList>
    </citation>
    <scope>NUCLEOTIDE SEQUENCE [LARGE SCALE GENOMIC DNA]</scope>
    <source>
        <strain evidence="1">HL-2020</strain>
        <tissue evidence="1">Leaf</tissue>
    </source>
</reference>
<evidence type="ECO:0000313" key="1">
    <source>
        <dbReference type="EMBL" id="KAF9615647.1"/>
    </source>
</evidence>
<dbReference type="AlphaFoldDB" id="A0A835IFJ5"/>
<evidence type="ECO:0000313" key="2">
    <source>
        <dbReference type="Proteomes" id="UP000631114"/>
    </source>
</evidence>
<name>A0A835IFJ5_9MAGN</name>
<sequence length="101" mass="11256">MWWVRPLIALALTCRMEVKMMENIWIDLPDDDSNNLVKNGDIESAEFYVHVKPALGGTFTAIVMLVFFPFNGPATIKCGMVNIPLSKVGQHVSVHPTGEKL</sequence>
<gene>
    <name evidence="1" type="ORF">IFM89_025597</name>
</gene>
<proteinExistence type="predicted"/>
<dbReference type="OrthoDB" id="1936627at2759"/>